<keyword evidence="1" id="KW-0812">Transmembrane</keyword>
<proteinExistence type="predicted"/>
<keyword evidence="1" id="KW-0472">Membrane</keyword>
<feature type="transmembrane region" description="Helical" evidence="1">
    <location>
        <begin position="77"/>
        <end position="98"/>
    </location>
</feature>
<dbReference type="Proteomes" id="UP000725002">
    <property type="component" value="Unassembled WGS sequence"/>
</dbReference>
<protein>
    <submittedName>
        <fullName evidence="2">Uncharacterized protein</fullName>
    </submittedName>
</protein>
<evidence type="ECO:0000256" key="1">
    <source>
        <dbReference type="SAM" id="Phobius"/>
    </source>
</evidence>
<evidence type="ECO:0000313" key="3">
    <source>
        <dbReference type="Proteomes" id="UP000725002"/>
    </source>
</evidence>
<sequence>MNISFFKTPSHRVFHYEPRYWDERKERREQVRQDALREKALREGKEWKDESYQPGKYIKGKLQEQARNSRKGSLNKNLTRIIGLVSVAIFFAFLIYFAKYFTVFLESMR</sequence>
<accession>A0A940DQA7</accession>
<name>A0A940DQA7_9BACT</name>
<organism evidence="2 3">
    <name type="scientific">Candidatus Cryptobacteroides avicola</name>
    <dbReference type="NCBI Taxonomy" id="2840757"/>
    <lineage>
        <taxon>Bacteria</taxon>
        <taxon>Pseudomonadati</taxon>
        <taxon>Bacteroidota</taxon>
        <taxon>Bacteroidia</taxon>
        <taxon>Bacteroidales</taxon>
        <taxon>Candidatus Cryptobacteroides</taxon>
    </lineage>
</organism>
<reference evidence="2" key="2">
    <citation type="journal article" date="2021" name="PeerJ">
        <title>Extensive microbial diversity within the chicken gut microbiome revealed by metagenomics and culture.</title>
        <authorList>
            <person name="Gilroy R."/>
            <person name="Ravi A."/>
            <person name="Getino M."/>
            <person name="Pursley I."/>
            <person name="Horton D.L."/>
            <person name="Alikhan N.F."/>
            <person name="Baker D."/>
            <person name="Gharbi K."/>
            <person name="Hall N."/>
            <person name="Watson M."/>
            <person name="Adriaenssens E.M."/>
            <person name="Foster-Nyarko E."/>
            <person name="Jarju S."/>
            <person name="Secka A."/>
            <person name="Antonio M."/>
            <person name="Oren A."/>
            <person name="Chaudhuri R.R."/>
            <person name="La Ragione R."/>
            <person name="Hildebrand F."/>
            <person name="Pallen M.J."/>
        </authorList>
    </citation>
    <scope>NUCLEOTIDE SEQUENCE</scope>
    <source>
        <strain evidence="2">G3-8215</strain>
    </source>
</reference>
<keyword evidence="1" id="KW-1133">Transmembrane helix</keyword>
<evidence type="ECO:0000313" key="2">
    <source>
        <dbReference type="EMBL" id="MBO8482968.1"/>
    </source>
</evidence>
<dbReference type="EMBL" id="JADILV010000018">
    <property type="protein sequence ID" value="MBO8482968.1"/>
    <property type="molecule type" value="Genomic_DNA"/>
</dbReference>
<reference evidence="2" key="1">
    <citation type="submission" date="2020-10" db="EMBL/GenBank/DDBJ databases">
        <authorList>
            <person name="Gilroy R."/>
        </authorList>
    </citation>
    <scope>NUCLEOTIDE SEQUENCE</scope>
    <source>
        <strain evidence="2">G3-8215</strain>
    </source>
</reference>
<comment type="caution">
    <text evidence="2">The sequence shown here is derived from an EMBL/GenBank/DDBJ whole genome shotgun (WGS) entry which is preliminary data.</text>
</comment>
<dbReference type="AlphaFoldDB" id="A0A940DQA7"/>
<gene>
    <name evidence="2" type="ORF">IAB75_02465</name>
</gene>